<keyword evidence="10" id="KW-0732">Signal</keyword>
<dbReference type="Gene3D" id="2.170.130.10">
    <property type="entry name" value="TonB-dependent receptor, plug domain"/>
    <property type="match status" value="1"/>
</dbReference>
<accession>A0A6L6GEP0</accession>
<keyword evidence="2 8" id="KW-0813">Transport</keyword>
<dbReference type="InterPro" id="IPR039426">
    <property type="entry name" value="TonB-dep_rcpt-like"/>
</dbReference>
<feature type="chain" id="PRO_5026789627" evidence="10">
    <location>
        <begin position="23"/>
        <end position="838"/>
    </location>
</feature>
<dbReference type="SUPFAM" id="SSF56935">
    <property type="entry name" value="Porins"/>
    <property type="match status" value="1"/>
</dbReference>
<dbReference type="AlphaFoldDB" id="A0A6L6GEP0"/>
<keyword evidence="4 8" id="KW-0812">Transmembrane</keyword>
<evidence type="ECO:0000256" key="9">
    <source>
        <dbReference type="RuleBase" id="RU003357"/>
    </source>
</evidence>
<dbReference type="PROSITE" id="PS52016">
    <property type="entry name" value="TONB_DEPENDENT_REC_3"/>
    <property type="match status" value="1"/>
</dbReference>
<comment type="subcellular location">
    <subcellularLocation>
        <location evidence="1 8">Cell outer membrane</location>
        <topology evidence="1 8">Multi-pass membrane protein</topology>
    </subcellularLocation>
</comment>
<proteinExistence type="inferred from homology"/>
<dbReference type="InterPro" id="IPR037066">
    <property type="entry name" value="Plug_dom_sf"/>
</dbReference>
<evidence type="ECO:0000256" key="2">
    <source>
        <dbReference type="ARBA" id="ARBA00022448"/>
    </source>
</evidence>
<evidence type="ECO:0000256" key="1">
    <source>
        <dbReference type="ARBA" id="ARBA00004571"/>
    </source>
</evidence>
<dbReference type="Gene3D" id="2.40.170.20">
    <property type="entry name" value="TonB-dependent receptor, beta-barrel domain"/>
    <property type="match status" value="1"/>
</dbReference>
<evidence type="ECO:0000259" key="12">
    <source>
        <dbReference type="Pfam" id="PF07715"/>
    </source>
</evidence>
<dbReference type="InterPro" id="IPR036942">
    <property type="entry name" value="Beta-barrel_TonB_sf"/>
</dbReference>
<keyword evidence="6 8" id="KW-0472">Membrane</keyword>
<evidence type="ECO:0000256" key="10">
    <source>
        <dbReference type="SAM" id="SignalP"/>
    </source>
</evidence>
<keyword evidence="13" id="KW-0675">Receptor</keyword>
<name>A0A6L6GEP0_9GAMM</name>
<dbReference type="EMBL" id="WLYL01000013">
    <property type="protein sequence ID" value="MTD10969.1"/>
    <property type="molecule type" value="Genomic_DNA"/>
</dbReference>
<evidence type="ECO:0000256" key="7">
    <source>
        <dbReference type="ARBA" id="ARBA00023237"/>
    </source>
</evidence>
<dbReference type="Pfam" id="PF07715">
    <property type="entry name" value="Plug"/>
    <property type="match status" value="1"/>
</dbReference>
<evidence type="ECO:0000259" key="11">
    <source>
        <dbReference type="Pfam" id="PF00593"/>
    </source>
</evidence>
<dbReference type="InterPro" id="IPR000531">
    <property type="entry name" value="Beta-barrel_TonB"/>
</dbReference>
<gene>
    <name evidence="13" type="ORF">GIX10_05880</name>
</gene>
<keyword evidence="5 9" id="KW-0798">TonB box</keyword>
<organism evidence="13 14">
    <name type="scientific">Acinetobacter faecalis</name>
    <dbReference type="NCBI Taxonomy" id="2665161"/>
    <lineage>
        <taxon>Bacteria</taxon>
        <taxon>Pseudomonadati</taxon>
        <taxon>Pseudomonadota</taxon>
        <taxon>Gammaproteobacteria</taxon>
        <taxon>Moraxellales</taxon>
        <taxon>Moraxellaceae</taxon>
        <taxon>Acinetobacter</taxon>
    </lineage>
</organism>
<feature type="domain" description="TonB-dependent receptor plug" evidence="12">
    <location>
        <begin position="51"/>
        <end position="175"/>
    </location>
</feature>
<evidence type="ECO:0000256" key="6">
    <source>
        <dbReference type="ARBA" id="ARBA00023136"/>
    </source>
</evidence>
<evidence type="ECO:0000256" key="8">
    <source>
        <dbReference type="PROSITE-ProRule" id="PRU01360"/>
    </source>
</evidence>
<protein>
    <submittedName>
        <fullName evidence="13">TonB-dependent receptor plug domain-containing protein</fullName>
    </submittedName>
</protein>
<feature type="domain" description="TonB-dependent receptor-like beta-barrel" evidence="11">
    <location>
        <begin position="272"/>
        <end position="551"/>
    </location>
</feature>
<dbReference type="RefSeq" id="WP_154772578.1">
    <property type="nucleotide sequence ID" value="NZ_JAXHPK010000020.1"/>
</dbReference>
<evidence type="ECO:0000313" key="14">
    <source>
        <dbReference type="Proteomes" id="UP000473854"/>
    </source>
</evidence>
<sequence>MTLTRTYISCAILSIISAPLYANDQTDTLEIKSEKSSIQLSPLVVKAIEDKDVGITVYTKEDLEKTPNNKKTISELLKVNSNVQFTNSEKAAGSQAEIHASDISIHGALPYNNAFLFNGMSINNDINPYESNSGISDPTSLKGNSQAVTLNIDLLCNLEVLDSNVSAQYGKFTGGVISATTCAPKTVVGKIHGNINYDYTSSDWYRFNYIDSSEESDFEDTTQTNAQKDFNQKGISLNTYGRLTESLGFNLGLSQRKSDIRSTSKLSDARPYNEDRTSTNINAELFYNPSNDLEIKFSAQNYSDESTRFNQSILTNGYNQKSDNQSLQLSIRNDFPLFSLTNNINYQKKKNERLSTDGDNFTWWKTENKNWSDKTSVSEGATGTIFNEQQTLEYSTSAKFIPFEFFKTTHNFHIGAGFTNNEAAWHRPNDYTQYFLPTGFNTDCIKNDGSIDIACDPDYIPSKKATGQYSKTKTVHGMGSIDVQQDSWFAFIEDRLQWDKRFEAILGLRYDYDSLSKNKNIAPRTAFHYKPFGDQSLKFSTGWNRYYDRYLYNFDLQDGILNFQNQYTRTDLNSDWTPKVSPNKNNIKRSDLDLPYADEWMLALSSEFKNIRTQIKYVNREYKDQYHLIYPDPNNIWTREYSNNKSYSSENITLDVGNILPFDILNTKHRMSLAVSYSDTKRDYNNANDSETKEYSHVLYNGKLITPNNLPASDFNVPLTARISWDFTPNFLAGLNISNFLVYKPTFQGLTKSSSIAKPYTHINNLPVIYSYNDTSIPSVVRWDMRASYTHQISQNIHAIWGLTINNVTNRHNKYLDTDYYLKSEIGRQFIADITFKF</sequence>
<feature type="signal peptide" evidence="10">
    <location>
        <begin position="1"/>
        <end position="22"/>
    </location>
</feature>
<evidence type="ECO:0000313" key="13">
    <source>
        <dbReference type="EMBL" id="MTD10969.1"/>
    </source>
</evidence>
<comment type="caution">
    <text evidence="13">The sequence shown here is derived from an EMBL/GenBank/DDBJ whole genome shotgun (WGS) entry which is preliminary data.</text>
</comment>
<evidence type="ECO:0000256" key="5">
    <source>
        <dbReference type="ARBA" id="ARBA00023077"/>
    </source>
</evidence>
<dbReference type="GO" id="GO:0009279">
    <property type="term" value="C:cell outer membrane"/>
    <property type="evidence" value="ECO:0007669"/>
    <property type="project" value="UniProtKB-SubCell"/>
</dbReference>
<dbReference type="Proteomes" id="UP000473854">
    <property type="component" value="Unassembled WGS sequence"/>
</dbReference>
<keyword evidence="3 8" id="KW-1134">Transmembrane beta strand</keyword>
<reference evidence="13 14" key="1">
    <citation type="submission" date="2019-11" db="EMBL/GenBank/DDBJ databases">
        <authorList>
            <person name="An D."/>
        </authorList>
    </citation>
    <scope>NUCLEOTIDE SEQUENCE [LARGE SCALE GENOMIC DNA]</scope>
    <source>
        <strain evidence="13 14">YIM 103518</strain>
    </source>
</reference>
<evidence type="ECO:0000256" key="4">
    <source>
        <dbReference type="ARBA" id="ARBA00022692"/>
    </source>
</evidence>
<dbReference type="Pfam" id="PF00593">
    <property type="entry name" value="TonB_dep_Rec_b-barrel"/>
    <property type="match status" value="1"/>
</dbReference>
<evidence type="ECO:0000256" key="3">
    <source>
        <dbReference type="ARBA" id="ARBA00022452"/>
    </source>
</evidence>
<dbReference type="InterPro" id="IPR012910">
    <property type="entry name" value="Plug_dom"/>
</dbReference>
<keyword evidence="7 8" id="KW-0998">Cell outer membrane</keyword>
<comment type="similarity">
    <text evidence="8 9">Belongs to the TonB-dependent receptor family.</text>
</comment>